<sequence length="403" mass="45627">MASMTFEHLTKEVLVEVLTKRSIEEKEVLKVDMQERKCWMDPIHEYLLSRLFPKDTKEARKIRIQAPQYKLIRGNLYEVPRIVSSKEEKHFKEGIFIDLCKGLKITQSFSLVTKHMEIMHHIERQLTRSQQGWVDNLVKTLWIHRTLPRNSQKETPFSLTYGSEVVIPIIETTDDIGRVRKATKGKESKEMASIEKAYYRNKLRKYHNTRSSHPSDLHSSGDGEGFTKSAIGDSGFKDGAEDGVAFWEEGTCAWVLEGKGFYNTGGFFDNKASIGAMASATNSDASTASSLAFSTSKESTVRIKSLHEVTAVKLVDYSLWEVIENGNAPPITQVVKGVETIIAPTTAEEKAQRRLELKARSTLLMGIPNEHQLKFNSIKYAKSLLQAIEKRFRGNAATQRNLL</sequence>
<dbReference type="PANTHER" id="PTHR48475:SF1">
    <property type="entry name" value="RNASE H TYPE-1 DOMAIN-CONTAINING PROTEIN"/>
    <property type="match status" value="1"/>
</dbReference>
<evidence type="ECO:0000313" key="2">
    <source>
        <dbReference type="EMBL" id="GEU48538.1"/>
    </source>
</evidence>
<protein>
    <submittedName>
        <fullName evidence="2">Uncharacterized protein</fullName>
    </submittedName>
</protein>
<gene>
    <name evidence="2" type="ORF">Tci_020516</name>
</gene>
<dbReference type="InterPro" id="IPR036397">
    <property type="entry name" value="RNaseH_sf"/>
</dbReference>
<name>A0A6L2KGA3_TANCI</name>
<dbReference type="PANTHER" id="PTHR48475">
    <property type="entry name" value="RIBONUCLEASE H"/>
    <property type="match status" value="1"/>
</dbReference>
<comment type="caution">
    <text evidence="2">The sequence shown here is derived from an EMBL/GenBank/DDBJ whole genome shotgun (WGS) entry which is preliminary data.</text>
</comment>
<dbReference type="Gene3D" id="3.30.420.10">
    <property type="entry name" value="Ribonuclease H-like superfamily/Ribonuclease H"/>
    <property type="match status" value="1"/>
</dbReference>
<evidence type="ECO:0000256" key="1">
    <source>
        <dbReference type="SAM" id="MobiDB-lite"/>
    </source>
</evidence>
<dbReference type="GO" id="GO:0003676">
    <property type="term" value="F:nucleic acid binding"/>
    <property type="evidence" value="ECO:0007669"/>
    <property type="project" value="InterPro"/>
</dbReference>
<feature type="region of interest" description="Disordered" evidence="1">
    <location>
        <begin position="205"/>
        <end position="224"/>
    </location>
</feature>
<accession>A0A6L2KGA3</accession>
<proteinExistence type="predicted"/>
<dbReference type="EMBL" id="BKCJ010002434">
    <property type="protein sequence ID" value="GEU48538.1"/>
    <property type="molecule type" value="Genomic_DNA"/>
</dbReference>
<organism evidence="2">
    <name type="scientific">Tanacetum cinerariifolium</name>
    <name type="common">Dalmatian daisy</name>
    <name type="synonym">Chrysanthemum cinerariifolium</name>
    <dbReference type="NCBI Taxonomy" id="118510"/>
    <lineage>
        <taxon>Eukaryota</taxon>
        <taxon>Viridiplantae</taxon>
        <taxon>Streptophyta</taxon>
        <taxon>Embryophyta</taxon>
        <taxon>Tracheophyta</taxon>
        <taxon>Spermatophyta</taxon>
        <taxon>Magnoliopsida</taxon>
        <taxon>eudicotyledons</taxon>
        <taxon>Gunneridae</taxon>
        <taxon>Pentapetalae</taxon>
        <taxon>asterids</taxon>
        <taxon>campanulids</taxon>
        <taxon>Asterales</taxon>
        <taxon>Asteraceae</taxon>
        <taxon>Asteroideae</taxon>
        <taxon>Anthemideae</taxon>
        <taxon>Anthemidinae</taxon>
        <taxon>Tanacetum</taxon>
    </lineage>
</organism>
<dbReference type="AlphaFoldDB" id="A0A6L2KGA3"/>
<reference evidence="2" key="1">
    <citation type="journal article" date="2019" name="Sci. Rep.">
        <title>Draft genome of Tanacetum cinerariifolium, the natural source of mosquito coil.</title>
        <authorList>
            <person name="Yamashiro T."/>
            <person name="Shiraishi A."/>
            <person name="Satake H."/>
            <person name="Nakayama K."/>
        </authorList>
    </citation>
    <scope>NUCLEOTIDE SEQUENCE</scope>
</reference>